<comment type="similarity">
    <text evidence="2">Belongs to the TrbI/VirB10 family.</text>
</comment>
<evidence type="ECO:0000256" key="1">
    <source>
        <dbReference type="ARBA" id="ARBA00004167"/>
    </source>
</evidence>
<feature type="compositionally biased region" description="Pro residues" evidence="6">
    <location>
        <begin position="107"/>
        <end position="128"/>
    </location>
</feature>
<dbReference type="InterPro" id="IPR042217">
    <property type="entry name" value="T4SS_VirB10/TrbI"/>
</dbReference>
<dbReference type="EMBL" id="PJRQ01000049">
    <property type="protein sequence ID" value="PLR06792.1"/>
    <property type="molecule type" value="Genomic_DNA"/>
</dbReference>
<evidence type="ECO:0000256" key="5">
    <source>
        <dbReference type="ARBA" id="ARBA00023136"/>
    </source>
</evidence>
<sequence>MSVEPPASDPVAASAASKRPAEGVLVAPRRPITRYRPAVIAAVGGAIVLVIGAGFILGMGQGASRRTPPPEPAARAPDGPTPIEDRLPARYDDPAALAPPLGASANPGPPAGATPSPAAPSTPPPVPPEIQRARQERLAARASPPFFNGAGGATGPRPSAEPSTSGAPLATLAVGSPGAAPAPPAPASAKEQFIAAAASRGPQAPILPRPPLSPFEVKAGSLISAALITGINSDLPGPVIAQVTEPVFDHRTGRTVLIPQGTRLIGRYDSQVGYGQERVLVVWTQMVFPSGRSVDLGAMVGLDAAGMSGLTGKTDRHLPVLARAIGLSTLISIGGAAAQNSAARRDDQVVLQDAGGGVASAASQTGQRLVERDLQRAPTLRIAPGQLVRVLIDRDLVLPPEGPPTP</sequence>
<feature type="compositionally biased region" description="Basic and acidic residues" evidence="6">
    <location>
        <begin position="83"/>
        <end position="93"/>
    </location>
</feature>
<dbReference type="InterPro" id="IPR005498">
    <property type="entry name" value="T4SS_VirB10/TraB/TrbI"/>
</dbReference>
<dbReference type="Proteomes" id="UP000234483">
    <property type="component" value="Unassembled WGS sequence"/>
</dbReference>
<feature type="region of interest" description="Disordered" evidence="6">
    <location>
        <begin position="1"/>
        <end position="21"/>
    </location>
</feature>
<keyword evidence="4 7" id="KW-1133">Transmembrane helix</keyword>
<name>A0A2N5CLT4_9CAUL</name>
<keyword evidence="5 7" id="KW-0472">Membrane</keyword>
<organism evidence="8 9">
    <name type="scientific">Caulobacter flavus</name>
    <dbReference type="NCBI Taxonomy" id="1679497"/>
    <lineage>
        <taxon>Bacteria</taxon>
        <taxon>Pseudomonadati</taxon>
        <taxon>Pseudomonadota</taxon>
        <taxon>Alphaproteobacteria</taxon>
        <taxon>Caulobacterales</taxon>
        <taxon>Caulobacteraceae</taxon>
        <taxon>Caulobacter</taxon>
    </lineage>
</organism>
<evidence type="ECO:0000256" key="7">
    <source>
        <dbReference type="SAM" id="Phobius"/>
    </source>
</evidence>
<proteinExistence type="inferred from homology"/>
<evidence type="ECO:0000256" key="6">
    <source>
        <dbReference type="SAM" id="MobiDB-lite"/>
    </source>
</evidence>
<feature type="region of interest" description="Disordered" evidence="6">
    <location>
        <begin position="62"/>
        <end position="190"/>
    </location>
</feature>
<keyword evidence="3 7" id="KW-0812">Transmembrane</keyword>
<evidence type="ECO:0000256" key="3">
    <source>
        <dbReference type="ARBA" id="ARBA00022692"/>
    </source>
</evidence>
<evidence type="ECO:0000313" key="9">
    <source>
        <dbReference type="Proteomes" id="UP000234483"/>
    </source>
</evidence>
<feature type="transmembrane region" description="Helical" evidence="7">
    <location>
        <begin position="38"/>
        <end position="60"/>
    </location>
</feature>
<feature type="compositionally biased region" description="Low complexity" evidence="6">
    <location>
        <begin position="1"/>
        <end position="17"/>
    </location>
</feature>
<feature type="compositionally biased region" description="Low complexity" evidence="6">
    <location>
        <begin position="94"/>
        <end position="106"/>
    </location>
</feature>
<protein>
    <submittedName>
        <fullName evidence="8">Conjugal transfer protein TrbI</fullName>
    </submittedName>
</protein>
<gene>
    <name evidence="8" type="ORF">CFHF_24340</name>
</gene>
<reference evidence="8 9" key="1">
    <citation type="submission" date="2017-12" db="EMBL/GenBank/DDBJ databases">
        <title>The genome sequence of Caulobacter flavus CGMCC1 15093.</title>
        <authorList>
            <person name="Gao J."/>
            <person name="Mao X."/>
            <person name="Sun J."/>
        </authorList>
    </citation>
    <scope>NUCLEOTIDE SEQUENCE [LARGE SCALE GENOMIC DNA]</scope>
    <source>
        <strain evidence="8 9">CGMCC1 15093</strain>
    </source>
</reference>
<accession>A0A2N5CLT4</accession>
<evidence type="ECO:0000313" key="8">
    <source>
        <dbReference type="EMBL" id="PLR06792.1"/>
    </source>
</evidence>
<dbReference type="Gene3D" id="2.40.128.260">
    <property type="entry name" value="Type IV secretion system, VirB10/TraB/TrbI"/>
    <property type="match status" value="1"/>
</dbReference>
<comment type="subcellular location">
    <subcellularLocation>
        <location evidence="1">Membrane</location>
        <topology evidence="1">Single-pass membrane protein</topology>
    </subcellularLocation>
</comment>
<dbReference type="Pfam" id="PF03743">
    <property type="entry name" value="TrbI"/>
    <property type="match status" value="1"/>
</dbReference>
<comment type="caution">
    <text evidence="8">The sequence shown here is derived from an EMBL/GenBank/DDBJ whole genome shotgun (WGS) entry which is preliminary data.</text>
</comment>
<dbReference type="AlphaFoldDB" id="A0A2N5CLT4"/>
<dbReference type="CDD" id="cd16429">
    <property type="entry name" value="VirB10"/>
    <property type="match status" value="1"/>
</dbReference>
<evidence type="ECO:0000256" key="4">
    <source>
        <dbReference type="ARBA" id="ARBA00022989"/>
    </source>
</evidence>
<evidence type="ECO:0000256" key="2">
    <source>
        <dbReference type="ARBA" id="ARBA00010265"/>
    </source>
</evidence>
<dbReference type="GO" id="GO:0016020">
    <property type="term" value="C:membrane"/>
    <property type="evidence" value="ECO:0007669"/>
    <property type="project" value="UniProtKB-SubCell"/>
</dbReference>
<dbReference type="RefSeq" id="WP_101715515.1">
    <property type="nucleotide sequence ID" value="NZ_PJRQ01000049.1"/>
</dbReference>